<evidence type="ECO:0000259" key="9">
    <source>
        <dbReference type="Pfam" id="PF07885"/>
    </source>
</evidence>
<feature type="transmembrane region" description="Helical" evidence="8">
    <location>
        <begin position="72"/>
        <end position="95"/>
    </location>
</feature>
<protein>
    <submittedName>
        <fullName evidence="10">Two pore domain potassium channel family protein</fullName>
    </submittedName>
</protein>
<dbReference type="InterPro" id="IPR013099">
    <property type="entry name" value="K_chnl_dom"/>
</dbReference>
<evidence type="ECO:0000256" key="3">
    <source>
        <dbReference type="ARBA" id="ARBA00022692"/>
    </source>
</evidence>
<reference evidence="10" key="2">
    <citation type="journal article" date="2021" name="PeerJ">
        <title>Extensive microbial diversity within the chicken gut microbiome revealed by metagenomics and culture.</title>
        <authorList>
            <person name="Gilroy R."/>
            <person name="Ravi A."/>
            <person name="Getino M."/>
            <person name="Pursley I."/>
            <person name="Horton D.L."/>
            <person name="Alikhan N.F."/>
            <person name="Baker D."/>
            <person name="Gharbi K."/>
            <person name="Hall N."/>
            <person name="Watson M."/>
            <person name="Adriaenssens E.M."/>
            <person name="Foster-Nyarko E."/>
            <person name="Jarju S."/>
            <person name="Secka A."/>
            <person name="Antonio M."/>
            <person name="Oren A."/>
            <person name="Chaudhuri R.R."/>
            <person name="La Ragione R."/>
            <person name="Hildebrand F."/>
            <person name="Pallen M.J."/>
        </authorList>
    </citation>
    <scope>NUCLEOTIDE SEQUENCE</scope>
    <source>
        <strain evidence="10">ChiGjej1B1-2707</strain>
    </source>
</reference>
<dbReference type="Proteomes" id="UP000824261">
    <property type="component" value="Unassembled WGS sequence"/>
</dbReference>
<keyword evidence="6 8" id="KW-0472">Membrane</keyword>
<name>A0A9D1D383_9ACTN</name>
<proteinExistence type="predicted"/>
<comment type="caution">
    <text evidence="10">The sequence shown here is derived from an EMBL/GenBank/DDBJ whole genome shotgun (WGS) entry which is preliminary data.</text>
</comment>
<accession>A0A9D1D383</accession>
<dbReference type="Gene3D" id="1.10.287.70">
    <property type="match status" value="1"/>
</dbReference>
<evidence type="ECO:0000256" key="5">
    <source>
        <dbReference type="ARBA" id="ARBA00023065"/>
    </source>
</evidence>
<keyword evidence="7 10" id="KW-0407">Ion channel</keyword>
<organism evidence="10 11">
    <name type="scientific">Candidatus Aveggerthella stercoripullorum</name>
    <dbReference type="NCBI Taxonomy" id="2840688"/>
    <lineage>
        <taxon>Bacteria</taxon>
        <taxon>Bacillati</taxon>
        <taxon>Actinomycetota</taxon>
        <taxon>Coriobacteriia</taxon>
        <taxon>Eggerthellales</taxon>
        <taxon>Eggerthellaceae</taxon>
        <taxon>Eggerthellaceae incertae sedis</taxon>
        <taxon>Candidatus Aveggerthella</taxon>
    </lineage>
</organism>
<dbReference type="PANTHER" id="PTHR11537:SF254">
    <property type="entry name" value="POTASSIUM VOLTAGE-GATED CHANNEL PROTEIN SHAB"/>
    <property type="match status" value="1"/>
</dbReference>
<comment type="subcellular location">
    <subcellularLocation>
        <location evidence="1">Membrane</location>
        <topology evidence="1">Multi-pass membrane protein</topology>
    </subcellularLocation>
</comment>
<evidence type="ECO:0000256" key="4">
    <source>
        <dbReference type="ARBA" id="ARBA00022989"/>
    </source>
</evidence>
<keyword evidence="5" id="KW-0406">Ion transport</keyword>
<dbReference type="GO" id="GO:0008076">
    <property type="term" value="C:voltage-gated potassium channel complex"/>
    <property type="evidence" value="ECO:0007669"/>
    <property type="project" value="InterPro"/>
</dbReference>
<dbReference type="EMBL" id="DVGB01000060">
    <property type="protein sequence ID" value="HIR01653.1"/>
    <property type="molecule type" value="Genomic_DNA"/>
</dbReference>
<evidence type="ECO:0000313" key="10">
    <source>
        <dbReference type="EMBL" id="HIR01653.1"/>
    </source>
</evidence>
<feature type="domain" description="Potassium channel" evidence="9">
    <location>
        <begin position="24"/>
        <end position="95"/>
    </location>
</feature>
<dbReference type="InterPro" id="IPR028325">
    <property type="entry name" value="VG_K_chnl"/>
</dbReference>
<evidence type="ECO:0000313" key="11">
    <source>
        <dbReference type="Proteomes" id="UP000824261"/>
    </source>
</evidence>
<reference evidence="10" key="1">
    <citation type="submission" date="2020-10" db="EMBL/GenBank/DDBJ databases">
        <authorList>
            <person name="Gilroy R."/>
        </authorList>
    </citation>
    <scope>NUCLEOTIDE SEQUENCE</scope>
    <source>
        <strain evidence="10">ChiGjej1B1-2707</strain>
    </source>
</reference>
<dbReference type="GO" id="GO:0001508">
    <property type="term" value="P:action potential"/>
    <property type="evidence" value="ECO:0007669"/>
    <property type="project" value="TreeGrafter"/>
</dbReference>
<evidence type="ECO:0000256" key="2">
    <source>
        <dbReference type="ARBA" id="ARBA00022448"/>
    </source>
</evidence>
<evidence type="ECO:0000256" key="7">
    <source>
        <dbReference type="ARBA" id="ARBA00023303"/>
    </source>
</evidence>
<keyword evidence="4 8" id="KW-1133">Transmembrane helix</keyword>
<dbReference type="Pfam" id="PF07885">
    <property type="entry name" value="Ion_trans_2"/>
    <property type="match status" value="1"/>
</dbReference>
<evidence type="ECO:0000256" key="6">
    <source>
        <dbReference type="ARBA" id="ARBA00023136"/>
    </source>
</evidence>
<dbReference type="PANTHER" id="PTHR11537">
    <property type="entry name" value="VOLTAGE-GATED POTASSIUM CHANNEL"/>
    <property type="match status" value="1"/>
</dbReference>
<dbReference type="SUPFAM" id="SSF81324">
    <property type="entry name" value="Voltage-gated potassium channels"/>
    <property type="match status" value="1"/>
</dbReference>
<keyword evidence="3 8" id="KW-0812">Transmembrane</keyword>
<gene>
    <name evidence="10" type="ORF">IAA69_05250</name>
</gene>
<dbReference type="GO" id="GO:0005249">
    <property type="term" value="F:voltage-gated potassium channel activity"/>
    <property type="evidence" value="ECO:0007669"/>
    <property type="project" value="InterPro"/>
</dbReference>
<evidence type="ECO:0000256" key="8">
    <source>
        <dbReference type="SAM" id="Phobius"/>
    </source>
</evidence>
<evidence type="ECO:0000256" key="1">
    <source>
        <dbReference type="ARBA" id="ARBA00004141"/>
    </source>
</evidence>
<sequence length="148" mass="16165">MFRLRMIGKIIRSAGLGHISLAFLLIFLVCAALIWALDPSIETGEDALWFCFQAVTTIGFGDVVATSLAGRIVLVCLSIVSVFYLAVVTGVVVAYCNELVRAQSNRSSVQFLDQLEHLEELNPEELAALSARARAFRKGHSGRNRANP</sequence>
<dbReference type="AlphaFoldDB" id="A0A9D1D383"/>
<keyword evidence="2" id="KW-0813">Transport</keyword>
<feature type="transmembrane region" description="Helical" evidence="8">
    <location>
        <begin position="12"/>
        <end position="35"/>
    </location>
</feature>